<dbReference type="Pfam" id="PF01566">
    <property type="entry name" value="Nramp"/>
    <property type="match status" value="1"/>
</dbReference>
<feature type="transmembrane region" description="Helical" evidence="7">
    <location>
        <begin position="181"/>
        <end position="199"/>
    </location>
</feature>
<protein>
    <submittedName>
        <fullName evidence="8">Mn2+/Fe2+ transporter, NRAMP family</fullName>
    </submittedName>
</protein>
<proteinExistence type="predicted"/>
<dbReference type="GO" id="GO:0015086">
    <property type="term" value="F:cadmium ion transmembrane transporter activity"/>
    <property type="evidence" value="ECO:0007669"/>
    <property type="project" value="TreeGrafter"/>
</dbReference>
<dbReference type="HOGENOM" id="CLU_020088_2_0_4"/>
<dbReference type="GO" id="GO:0034755">
    <property type="term" value="P:iron ion transmembrane transport"/>
    <property type="evidence" value="ECO:0007669"/>
    <property type="project" value="TreeGrafter"/>
</dbReference>
<dbReference type="NCBIfam" id="NF037982">
    <property type="entry name" value="Nramp_1"/>
    <property type="match status" value="1"/>
</dbReference>
<feature type="transmembrane region" description="Helical" evidence="7">
    <location>
        <begin position="316"/>
        <end position="339"/>
    </location>
</feature>
<gene>
    <name evidence="8" type="ordered locus">Bphy_1280</name>
</gene>
<feature type="transmembrane region" description="Helical" evidence="7">
    <location>
        <begin position="144"/>
        <end position="169"/>
    </location>
</feature>
<evidence type="ECO:0000256" key="5">
    <source>
        <dbReference type="ARBA" id="ARBA00022989"/>
    </source>
</evidence>
<dbReference type="NCBIfam" id="NF001923">
    <property type="entry name" value="PRK00701.1"/>
    <property type="match status" value="1"/>
</dbReference>
<evidence type="ECO:0000256" key="1">
    <source>
        <dbReference type="ARBA" id="ARBA00004141"/>
    </source>
</evidence>
<comment type="subcellular location">
    <subcellularLocation>
        <location evidence="1">Membrane</location>
        <topology evidence="1">Multi-pass membrane protein</topology>
    </subcellularLocation>
</comment>
<dbReference type="KEGG" id="bph:Bphy_1280"/>
<evidence type="ECO:0000313" key="9">
    <source>
        <dbReference type="Proteomes" id="UP000001192"/>
    </source>
</evidence>
<evidence type="ECO:0000256" key="7">
    <source>
        <dbReference type="SAM" id="Phobius"/>
    </source>
</evidence>
<evidence type="ECO:0000256" key="4">
    <source>
        <dbReference type="ARBA" id="ARBA00022847"/>
    </source>
</evidence>
<evidence type="ECO:0000256" key="6">
    <source>
        <dbReference type="ARBA" id="ARBA00023136"/>
    </source>
</evidence>
<dbReference type="PANTHER" id="PTHR11706">
    <property type="entry name" value="SOLUTE CARRIER PROTEIN FAMILY 11 MEMBER"/>
    <property type="match status" value="1"/>
</dbReference>
<dbReference type="GO" id="GO:0015293">
    <property type="term" value="F:symporter activity"/>
    <property type="evidence" value="ECO:0007669"/>
    <property type="project" value="UniProtKB-KW"/>
</dbReference>
<dbReference type="eggNOG" id="COG1914">
    <property type="taxonomic scope" value="Bacteria"/>
</dbReference>
<keyword evidence="5 7" id="KW-1133">Transmembrane helix</keyword>
<dbReference type="GO" id="GO:0005384">
    <property type="term" value="F:manganese ion transmembrane transporter activity"/>
    <property type="evidence" value="ECO:0007669"/>
    <property type="project" value="TreeGrafter"/>
</dbReference>
<dbReference type="Proteomes" id="UP000001192">
    <property type="component" value="Chromosome 1"/>
</dbReference>
<feature type="transmembrane region" description="Helical" evidence="7">
    <location>
        <begin position="360"/>
        <end position="379"/>
    </location>
</feature>
<dbReference type="EMBL" id="CP001043">
    <property type="protein sequence ID" value="ACC70463.1"/>
    <property type="molecule type" value="Genomic_DNA"/>
</dbReference>
<dbReference type="PRINTS" id="PR00447">
    <property type="entry name" value="NATRESASSCMP"/>
</dbReference>
<feature type="transmembrane region" description="Helical" evidence="7">
    <location>
        <begin position="219"/>
        <end position="240"/>
    </location>
</feature>
<reference evidence="9" key="1">
    <citation type="journal article" date="2014" name="Stand. Genomic Sci.">
        <title>Complete genome sequence of Burkholderia phymatum STM815(T), a broad host range and efficient nitrogen-fixing symbiont of Mimosa species.</title>
        <authorList>
            <person name="Moulin L."/>
            <person name="Klonowska A."/>
            <person name="Caroline B."/>
            <person name="Booth K."/>
            <person name="Vriezen J.A."/>
            <person name="Melkonian R."/>
            <person name="James E.K."/>
            <person name="Young J.P."/>
            <person name="Bena G."/>
            <person name="Hauser L."/>
            <person name="Land M."/>
            <person name="Kyrpides N."/>
            <person name="Bruce D."/>
            <person name="Chain P."/>
            <person name="Copeland A."/>
            <person name="Pitluck S."/>
            <person name="Woyke T."/>
            <person name="Lizotte-Waniewski M."/>
            <person name="Bristow J."/>
            <person name="Riley M."/>
        </authorList>
    </citation>
    <scope>NUCLEOTIDE SEQUENCE [LARGE SCALE GENOMIC DNA]</scope>
    <source>
        <strain evidence="9">DSM 17167 / CIP 108236 / LMG 21445 / STM815</strain>
    </source>
</reference>
<dbReference type="InterPro" id="IPR001046">
    <property type="entry name" value="NRAMP_fam"/>
</dbReference>
<dbReference type="GO" id="GO:0005886">
    <property type="term" value="C:plasma membrane"/>
    <property type="evidence" value="ECO:0007669"/>
    <property type="project" value="TreeGrafter"/>
</dbReference>
<evidence type="ECO:0000256" key="2">
    <source>
        <dbReference type="ARBA" id="ARBA00022448"/>
    </source>
</evidence>
<feature type="transmembrane region" description="Helical" evidence="7">
    <location>
        <begin position="425"/>
        <end position="443"/>
    </location>
</feature>
<feature type="transmembrane region" description="Helical" evidence="7">
    <location>
        <begin position="71"/>
        <end position="90"/>
    </location>
</feature>
<keyword evidence="6 7" id="KW-0472">Membrane</keyword>
<dbReference type="NCBIfam" id="TIGR01197">
    <property type="entry name" value="nramp"/>
    <property type="match status" value="1"/>
</dbReference>
<feature type="transmembrane region" description="Helical" evidence="7">
    <location>
        <begin position="119"/>
        <end position="138"/>
    </location>
</feature>
<keyword evidence="9" id="KW-1185">Reference proteome</keyword>
<feature type="transmembrane region" description="Helical" evidence="7">
    <location>
        <begin position="385"/>
        <end position="405"/>
    </location>
</feature>
<organism evidence="8 9">
    <name type="scientific">Paraburkholderia phymatum (strain DSM 17167 / CIP 108236 / LMG 21445 / STM815)</name>
    <name type="common">Burkholderia phymatum</name>
    <dbReference type="NCBI Taxonomy" id="391038"/>
    <lineage>
        <taxon>Bacteria</taxon>
        <taxon>Pseudomonadati</taxon>
        <taxon>Pseudomonadota</taxon>
        <taxon>Betaproteobacteria</taxon>
        <taxon>Burkholderiales</taxon>
        <taxon>Burkholderiaceae</taxon>
        <taxon>Paraburkholderia</taxon>
    </lineage>
</organism>
<accession>B2JI69</accession>
<feature type="transmembrane region" description="Helical" evidence="7">
    <location>
        <begin position="272"/>
        <end position="296"/>
    </location>
</feature>
<dbReference type="PANTHER" id="PTHR11706:SF33">
    <property type="entry name" value="NATURAL RESISTANCE-ASSOCIATED MACROPHAGE PROTEIN 2"/>
    <property type="match status" value="1"/>
</dbReference>
<evidence type="ECO:0000313" key="8">
    <source>
        <dbReference type="EMBL" id="ACC70463.1"/>
    </source>
</evidence>
<dbReference type="AlphaFoldDB" id="B2JI69"/>
<keyword evidence="2" id="KW-0813">Transport</keyword>
<evidence type="ECO:0000256" key="3">
    <source>
        <dbReference type="ARBA" id="ARBA00022692"/>
    </source>
</evidence>
<name>B2JI69_PARP8</name>
<sequence length="448" mass="46940">MALAHADRVFRRRKAMNTNPFTLTAVRRKRRRGAGSPRSRNPLSFVGAGALVAVGYMDPGNWATALAGGASYGYALLSVVIASSLMAMLLQWVSSRLGVVTGLDLAQHCREHTGRRTTVMLWVTSEIAIVACDVAEVVGSAVALQLLVGVSLTAGVLISAVGTFAMLALQQHGRRTLETAVVAFILFVGLCFVIELALARPDWRAALTGAAPSAQLLRNAGMVWLAAGILGATVMPHNLYLHSALVKIHACPASDAGIDDALRGVNFGTFSALSLAFVINAALLIVSAAVFHTSGYRNVTDLADAHRLIAPIVGSHWAAILFAAALLACGLSATVTGTLAGQAVMEGFLEIRLPRWQRALLTRSLAIGPALVAVGLFGPNGSAQLLVASQVVLSLQLPLAVVPLIRFSSDARLMRGWRVRGVPLALAWACAAGIIALNGALIWETAMG</sequence>
<keyword evidence="3 7" id="KW-0812">Transmembrane</keyword>
<dbReference type="STRING" id="391038.Bphy_1280"/>
<keyword evidence="4" id="KW-0769">Symport</keyword>